<proteinExistence type="predicted"/>
<organism evidence="1 2">
    <name type="scientific">Neurospora hispaniola</name>
    <dbReference type="NCBI Taxonomy" id="588809"/>
    <lineage>
        <taxon>Eukaryota</taxon>
        <taxon>Fungi</taxon>
        <taxon>Dikarya</taxon>
        <taxon>Ascomycota</taxon>
        <taxon>Pezizomycotina</taxon>
        <taxon>Sordariomycetes</taxon>
        <taxon>Sordariomycetidae</taxon>
        <taxon>Sordariales</taxon>
        <taxon>Sordariaceae</taxon>
        <taxon>Neurospora</taxon>
    </lineage>
</organism>
<keyword evidence="2" id="KW-1185">Reference proteome</keyword>
<evidence type="ECO:0000313" key="1">
    <source>
        <dbReference type="EMBL" id="KAK3492323.1"/>
    </source>
</evidence>
<dbReference type="AlphaFoldDB" id="A0AAJ0I7L7"/>
<evidence type="ECO:0000313" key="2">
    <source>
        <dbReference type="Proteomes" id="UP001285908"/>
    </source>
</evidence>
<comment type="caution">
    <text evidence="1">The sequence shown here is derived from an EMBL/GenBank/DDBJ whole genome shotgun (WGS) entry which is preliminary data.</text>
</comment>
<accession>A0AAJ0I7L7</accession>
<dbReference type="EMBL" id="JAULSX010000004">
    <property type="protein sequence ID" value="KAK3492323.1"/>
    <property type="molecule type" value="Genomic_DNA"/>
</dbReference>
<gene>
    <name evidence="1" type="ORF">B0T23DRAFT_139080</name>
</gene>
<protein>
    <submittedName>
        <fullName evidence="1">Uncharacterized protein</fullName>
    </submittedName>
</protein>
<reference evidence="1 2" key="1">
    <citation type="journal article" date="2023" name="Mol. Phylogenet. Evol.">
        <title>Genome-scale phylogeny and comparative genomics of the fungal order Sordariales.</title>
        <authorList>
            <person name="Hensen N."/>
            <person name="Bonometti L."/>
            <person name="Westerberg I."/>
            <person name="Brannstrom I.O."/>
            <person name="Guillou S."/>
            <person name="Cros-Aarteil S."/>
            <person name="Calhoun S."/>
            <person name="Haridas S."/>
            <person name="Kuo A."/>
            <person name="Mondo S."/>
            <person name="Pangilinan J."/>
            <person name="Riley R."/>
            <person name="LaButti K."/>
            <person name="Andreopoulos B."/>
            <person name="Lipzen A."/>
            <person name="Chen C."/>
            <person name="Yan M."/>
            <person name="Daum C."/>
            <person name="Ng V."/>
            <person name="Clum A."/>
            <person name="Steindorff A."/>
            <person name="Ohm R.A."/>
            <person name="Martin F."/>
            <person name="Silar P."/>
            <person name="Natvig D.O."/>
            <person name="Lalanne C."/>
            <person name="Gautier V."/>
            <person name="Ament-Velasquez S.L."/>
            <person name="Kruys A."/>
            <person name="Hutchinson M.I."/>
            <person name="Powell A.J."/>
            <person name="Barry K."/>
            <person name="Miller A.N."/>
            <person name="Grigoriev I.V."/>
            <person name="Debuchy R."/>
            <person name="Gladieux P."/>
            <person name="Hiltunen Thoren M."/>
            <person name="Johannesson H."/>
        </authorList>
    </citation>
    <scope>NUCLEOTIDE SEQUENCE [LARGE SCALE GENOMIC DNA]</scope>
    <source>
        <strain evidence="1 2">FGSC 10403</strain>
    </source>
</reference>
<dbReference type="Proteomes" id="UP001285908">
    <property type="component" value="Unassembled WGS sequence"/>
</dbReference>
<dbReference type="GeneID" id="87869943"/>
<name>A0AAJ0I7L7_9PEZI</name>
<sequence>MRRSDSSDSTATYSSDSISPPSPLQVFNMTISDIFVWQTMLHWLPSLLWTMSIGMRRSCLQSSLQNRAVHEAIQRAEGRQKEFPERVGVQDVLTKQLRHMFSQHGVNFPPVSVIVQKAAHQLLLHLKGFDVLQRCCLVVAVVLESAPVQAKLEQASSQQINSSEEKKETHALILSLQPGRRPKETQANSSFRQHEEEVSVRLMKCLRHQEAFVRDDHFGHHLRSFHRDDLTRRGRQEEQDWWLTLAKSAVMSGWWRCNKRLLRKVKIQTAWVGVPYMFNTLRDTEEAVRQSVMSQNSN</sequence>
<dbReference type="RefSeq" id="XP_062692781.1">
    <property type="nucleotide sequence ID" value="XM_062832321.1"/>
</dbReference>